<gene>
    <name evidence="1" type="ORF">DFR60_11445</name>
</gene>
<name>A0A2V3XZ71_9FIRM</name>
<protein>
    <submittedName>
        <fullName evidence="1">Uncharacterized protein</fullName>
    </submittedName>
</protein>
<proteinExistence type="predicted"/>
<dbReference type="EMBL" id="QJKD01000014">
    <property type="protein sequence ID" value="PXX49256.1"/>
    <property type="molecule type" value="Genomic_DNA"/>
</dbReference>
<dbReference type="AlphaFoldDB" id="A0A2V3XZ71"/>
<comment type="caution">
    <text evidence="1">The sequence shown here is derived from an EMBL/GenBank/DDBJ whole genome shotgun (WGS) entry which is preliminary data.</text>
</comment>
<reference evidence="1 2" key="1">
    <citation type="submission" date="2018-05" db="EMBL/GenBank/DDBJ databases">
        <title>Genomic Encyclopedia of Type Strains, Phase IV (KMG-IV): sequencing the most valuable type-strain genomes for metagenomic binning, comparative biology and taxonomic classification.</title>
        <authorList>
            <person name="Goeker M."/>
        </authorList>
    </citation>
    <scope>NUCLEOTIDE SEQUENCE [LARGE SCALE GENOMIC DNA]</scope>
    <source>
        <strain evidence="1 2">DSM 24995</strain>
    </source>
</reference>
<evidence type="ECO:0000313" key="2">
    <source>
        <dbReference type="Proteomes" id="UP000248057"/>
    </source>
</evidence>
<keyword evidence="2" id="KW-1185">Reference proteome</keyword>
<dbReference type="RefSeq" id="WP_110324914.1">
    <property type="nucleotide sequence ID" value="NZ_QJKD01000014.1"/>
</dbReference>
<organism evidence="1 2">
    <name type="scientific">Hungatella effluvii</name>
    <dbReference type="NCBI Taxonomy" id="1096246"/>
    <lineage>
        <taxon>Bacteria</taxon>
        <taxon>Bacillati</taxon>
        <taxon>Bacillota</taxon>
        <taxon>Clostridia</taxon>
        <taxon>Lachnospirales</taxon>
        <taxon>Lachnospiraceae</taxon>
        <taxon>Hungatella</taxon>
    </lineage>
</organism>
<dbReference type="GeneID" id="86063743"/>
<evidence type="ECO:0000313" key="1">
    <source>
        <dbReference type="EMBL" id="PXX49256.1"/>
    </source>
</evidence>
<dbReference type="Proteomes" id="UP000248057">
    <property type="component" value="Unassembled WGS sequence"/>
</dbReference>
<sequence>MTYFMAGTQLAGVERLMREGGNCCSENHLRDQAAAGFFLTRISRKAADTYEEQLEQLKGRIPDKEFGCRMDEMIRAVNLKQEIYHNENHKRHFELLKEYPGLVPLREKPAYAAGLFLLSADEKLWKASRDAVTPKEIHFLDIHMEGAGIDGYVLFHMARDFYYGTDFVKLSDLNDEELVEESIFRLIIHAGLIRELGLHNIPPCRGSGTSEEKTTVRKTGS</sequence>
<accession>A0A2V3XZ71</accession>